<accession>A0A3M2M2D3</accession>
<dbReference type="RefSeq" id="WP_122195014.1">
    <property type="nucleotide sequence ID" value="NZ_JBHSKC010000018.1"/>
</dbReference>
<dbReference type="Proteomes" id="UP000282674">
    <property type="component" value="Unassembled WGS sequence"/>
</dbReference>
<dbReference type="InterPro" id="IPR046003">
    <property type="entry name" value="DUF5959"/>
</dbReference>
<organism evidence="1 2">
    <name type="scientific">Actinomadura harenae</name>
    <dbReference type="NCBI Taxonomy" id="2483351"/>
    <lineage>
        <taxon>Bacteria</taxon>
        <taxon>Bacillati</taxon>
        <taxon>Actinomycetota</taxon>
        <taxon>Actinomycetes</taxon>
        <taxon>Streptosporangiales</taxon>
        <taxon>Thermomonosporaceae</taxon>
        <taxon>Actinomadura</taxon>
    </lineage>
</organism>
<protein>
    <submittedName>
        <fullName evidence="1">Uncharacterized protein</fullName>
    </submittedName>
</protein>
<dbReference type="Pfam" id="PF19384">
    <property type="entry name" value="DUF5959"/>
    <property type="match status" value="1"/>
</dbReference>
<dbReference type="AlphaFoldDB" id="A0A3M2M2D3"/>
<gene>
    <name evidence="1" type="ORF">EBO15_15075</name>
</gene>
<evidence type="ECO:0000313" key="1">
    <source>
        <dbReference type="EMBL" id="RMI43791.1"/>
    </source>
</evidence>
<proteinExistence type="predicted"/>
<dbReference type="EMBL" id="RFFG01000023">
    <property type="protein sequence ID" value="RMI43791.1"/>
    <property type="molecule type" value="Genomic_DNA"/>
</dbReference>
<keyword evidence="2" id="KW-1185">Reference proteome</keyword>
<reference evidence="1 2" key="1">
    <citation type="submission" date="2018-10" db="EMBL/GenBank/DDBJ databases">
        <title>Isolation from soil.</title>
        <authorList>
            <person name="Hu J."/>
        </authorList>
    </citation>
    <scope>NUCLEOTIDE SEQUENCE [LARGE SCALE GENOMIC DNA]</scope>
    <source>
        <strain evidence="1 2">NEAU-Ht49</strain>
    </source>
</reference>
<evidence type="ECO:0000313" key="2">
    <source>
        <dbReference type="Proteomes" id="UP000282674"/>
    </source>
</evidence>
<name>A0A3M2M2D3_9ACTN</name>
<sequence>MELIKFDDGENSVIVEVVAPGPLETLEVRITATSEFAHGHLDEVHLLREDLDEWAAILDTLAAGGSGAWMEQGRGPQMTIVPVEAGDPSGPRTWTEVTVTDAVASLTSVTLPIRLPDDWIEDHRTRLELARTLITPAQPFNV</sequence>
<dbReference type="OrthoDB" id="3370158at2"/>
<comment type="caution">
    <text evidence="1">The sequence shown here is derived from an EMBL/GenBank/DDBJ whole genome shotgun (WGS) entry which is preliminary data.</text>
</comment>